<proteinExistence type="predicted"/>
<evidence type="ECO:0000259" key="3">
    <source>
        <dbReference type="Pfam" id="PF26337"/>
    </source>
</evidence>
<accession>A0A4S2BH66</accession>
<evidence type="ECO:0008006" key="6">
    <source>
        <dbReference type="Google" id="ProtNLM"/>
    </source>
</evidence>
<dbReference type="Pfam" id="PF26337">
    <property type="entry name" value="Gtf3_C"/>
    <property type="match status" value="1"/>
</dbReference>
<keyword evidence="1" id="KW-0808">Transferase</keyword>
<dbReference type="Proteomes" id="UP000309117">
    <property type="component" value="Unassembled WGS sequence"/>
</dbReference>
<dbReference type="InterPro" id="IPR058591">
    <property type="entry name" value="Gtf3_N"/>
</dbReference>
<evidence type="ECO:0000259" key="2">
    <source>
        <dbReference type="Pfam" id="PF26334"/>
    </source>
</evidence>
<comment type="caution">
    <text evidence="4">The sequence shown here is derived from an EMBL/GenBank/DDBJ whole genome shotgun (WGS) entry which is preliminary data.</text>
</comment>
<evidence type="ECO:0000256" key="1">
    <source>
        <dbReference type="ARBA" id="ARBA00022679"/>
    </source>
</evidence>
<feature type="domain" description="Glucosyltransferase 3-like N-terminal" evidence="2">
    <location>
        <begin position="9"/>
        <end position="164"/>
    </location>
</feature>
<dbReference type="RefSeq" id="WP_004040476.1">
    <property type="nucleotide sequence ID" value="NZ_AQFR02000003.1"/>
</dbReference>
<name>A0A4S2BH66_9LACO</name>
<dbReference type="Pfam" id="PF26334">
    <property type="entry name" value="Gtf3_N"/>
    <property type="match status" value="1"/>
</dbReference>
<dbReference type="InterPro" id="IPR058592">
    <property type="entry name" value="Gtf3_C"/>
</dbReference>
<dbReference type="EMBL" id="SRYV01000011">
    <property type="protein sequence ID" value="TGY14008.1"/>
    <property type="molecule type" value="Genomic_DNA"/>
</dbReference>
<organism evidence="4 5">
    <name type="scientific">Lactobacillus intestinalis</name>
    <dbReference type="NCBI Taxonomy" id="151781"/>
    <lineage>
        <taxon>Bacteria</taxon>
        <taxon>Bacillati</taxon>
        <taxon>Bacillota</taxon>
        <taxon>Bacilli</taxon>
        <taxon>Lactobacillales</taxon>
        <taxon>Lactobacillaceae</taxon>
        <taxon>Lactobacillus</taxon>
    </lineage>
</organism>
<evidence type="ECO:0000313" key="5">
    <source>
        <dbReference type="Proteomes" id="UP000309117"/>
    </source>
</evidence>
<reference evidence="4 5" key="1">
    <citation type="submission" date="2019-04" db="EMBL/GenBank/DDBJ databases">
        <title>Microbes associate with the intestines of laboratory mice.</title>
        <authorList>
            <person name="Navarre W."/>
            <person name="Wong E."/>
            <person name="Huang K."/>
            <person name="Tropini C."/>
            <person name="Ng K."/>
            <person name="Yu B."/>
        </authorList>
    </citation>
    <scope>NUCLEOTIDE SEQUENCE [LARGE SCALE GENOMIC DNA]</scope>
    <source>
        <strain evidence="4 5">NM61_E11</strain>
    </source>
</reference>
<evidence type="ECO:0000313" key="4">
    <source>
        <dbReference type="EMBL" id="TGY14008.1"/>
    </source>
</evidence>
<protein>
    <recommendedName>
        <fullName evidence="6">Beta-1,6-galactofuranosyltransferase</fullName>
    </recommendedName>
</protein>
<dbReference type="PIRSF" id="PIRSF007023">
    <property type="entry name" value="UDP-Galf_transf"/>
    <property type="match status" value="1"/>
</dbReference>
<feature type="domain" description="Glucosyltransferase 3-like C-terminal" evidence="3">
    <location>
        <begin position="185"/>
        <end position="347"/>
    </location>
</feature>
<dbReference type="Gene3D" id="3.40.50.2000">
    <property type="entry name" value="Glycogen Phosphorylase B"/>
    <property type="match status" value="2"/>
</dbReference>
<gene>
    <name evidence="4" type="ORF">E5351_06660</name>
</gene>
<dbReference type="AlphaFoldDB" id="A0A4S2BH66"/>
<sequence>MKSSNRIYYLSERNPDGTTAGNKARNDVENILQKRKYIPISALQLGLERKHGNRIAFKLKALLFINKIKNNIPLNSTIVIQYPMMAQFTNSNNKIDYSSIFSKLSKFYKLIAIVHDINDLREERVNHSNLDDLKLAYAIISHNKNMTDYLIKSGINSNRIFNLEIFDYLSSYQNKDSHFDDEATICFAGNLNKSRFIYTIPDNIRDLGINLYGNGYELKKDKSPYLNYQGTYSSEKISSIIKGKYGLIWDGEKSNTCTGLVGNYLKYNNPHKLSMYLVANIPIIIWDQAAEAQFVKKNNVGITISSIDEIPNKLSSIDAKKYDKMLDSVKLIKNKLLQGKYLNTQLDNIESKIINKKNENK</sequence>